<dbReference type="InterPro" id="IPR014729">
    <property type="entry name" value="Rossmann-like_a/b/a_fold"/>
</dbReference>
<dbReference type="RefSeq" id="WP_118645076.1">
    <property type="nucleotide sequence ID" value="NZ_CP060635.1"/>
</dbReference>
<dbReference type="GO" id="GO:0009055">
    <property type="term" value="F:electron transfer activity"/>
    <property type="evidence" value="ECO:0007669"/>
    <property type="project" value="InterPro"/>
</dbReference>
<gene>
    <name evidence="3" type="ORF">H9Q79_12100</name>
</gene>
<evidence type="ECO:0000256" key="1">
    <source>
        <dbReference type="ARBA" id="ARBA00042002"/>
    </source>
</evidence>
<dbReference type="SMART" id="SM00893">
    <property type="entry name" value="ETF"/>
    <property type="match status" value="1"/>
</dbReference>
<dbReference type="PIRSF" id="PIRSF000090">
    <property type="entry name" value="Beta-ETF"/>
    <property type="match status" value="1"/>
</dbReference>
<dbReference type="CDD" id="cd01714">
    <property type="entry name" value="ETF_beta"/>
    <property type="match status" value="1"/>
</dbReference>
<dbReference type="Gene3D" id="3.40.50.620">
    <property type="entry name" value="HUPs"/>
    <property type="match status" value="1"/>
</dbReference>
<dbReference type="SUPFAM" id="SSF52402">
    <property type="entry name" value="Adenine nucleotide alpha hydrolases-like"/>
    <property type="match status" value="1"/>
</dbReference>
<evidence type="ECO:0000259" key="2">
    <source>
        <dbReference type="SMART" id="SM00893"/>
    </source>
</evidence>
<organism evidence="3 4">
    <name type="scientific">Wansuia hejianensis</name>
    <dbReference type="NCBI Taxonomy" id="2763667"/>
    <lineage>
        <taxon>Bacteria</taxon>
        <taxon>Bacillati</taxon>
        <taxon>Bacillota</taxon>
        <taxon>Clostridia</taxon>
        <taxon>Lachnospirales</taxon>
        <taxon>Lachnospiraceae</taxon>
        <taxon>Wansuia</taxon>
    </lineage>
</organism>
<dbReference type="InterPro" id="IPR033948">
    <property type="entry name" value="ETF_beta_N"/>
</dbReference>
<feature type="domain" description="Electron transfer flavoprotein alpha/beta-subunit N-terminal" evidence="2">
    <location>
        <begin position="22"/>
        <end position="210"/>
    </location>
</feature>
<dbReference type="Pfam" id="PF01012">
    <property type="entry name" value="ETF"/>
    <property type="match status" value="1"/>
</dbReference>
<dbReference type="InterPro" id="IPR014730">
    <property type="entry name" value="ETF_a/b_N"/>
</dbReference>
<dbReference type="AlphaFoldDB" id="A0A7G9GA25"/>
<dbReference type="InterPro" id="IPR012255">
    <property type="entry name" value="ETF_b"/>
</dbReference>
<name>A0A7G9GA25_9FIRM</name>
<keyword evidence="4" id="KW-1185">Reference proteome</keyword>
<evidence type="ECO:0000313" key="4">
    <source>
        <dbReference type="Proteomes" id="UP000515860"/>
    </source>
</evidence>
<dbReference type="KEGG" id="whj:H9Q79_12100"/>
<dbReference type="PANTHER" id="PTHR21294">
    <property type="entry name" value="ELECTRON TRANSFER FLAVOPROTEIN BETA-SUBUNIT"/>
    <property type="match status" value="1"/>
</dbReference>
<proteinExistence type="predicted"/>
<protein>
    <recommendedName>
        <fullName evidence="1">Electron transfer flavoprotein small subunit</fullName>
    </recommendedName>
</protein>
<dbReference type="PANTHER" id="PTHR21294:SF17">
    <property type="entry name" value="PROTEIN FIXA"/>
    <property type="match status" value="1"/>
</dbReference>
<accession>A0A7G9GA25</accession>
<dbReference type="Proteomes" id="UP000515860">
    <property type="component" value="Chromosome"/>
</dbReference>
<evidence type="ECO:0000313" key="3">
    <source>
        <dbReference type="EMBL" id="QNM07657.1"/>
    </source>
</evidence>
<sequence length="279" mass="31005">MKIVVCIKQVPDTTEVKIDPVTNNLVREGIPSIMNPFDESALATALRLREKAGGTVTLVSMGPLQVRKELEKGLRMGADRAVLVSDRRLGGADTLATGYALAQTIERLGFDLVLCGNEAIDGCTGQVGPMIGEFLHIPAFTYVSSIETDGRGIRVCRRTEKWEETYRAEVPAVACLLKSRPDAEAVEKDSEKEIEIWNADYMDESRIGTVGSPTKVAAISVSERARNYLEVDYSWDLDKRMEYIFNGGLEVKHQPLRRGTKEKLAHELLREGWAEYDSL</sequence>
<dbReference type="EMBL" id="CP060635">
    <property type="protein sequence ID" value="QNM07657.1"/>
    <property type="molecule type" value="Genomic_DNA"/>
</dbReference>
<reference evidence="3 4" key="1">
    <citation type="submission" date="2020-08" db="EMBL/GenBank/DDBJ databases">
        <authorList>
            <person name="Liu C."/>
            <person name="Sun Q."/>
        </authorList>
    </citation>
    <scope>NUCLEOTIDE SEQUENCE [LARGE SCALE GENOMIC DNA]</scope>
    <source>
        <strain evidence="3 4">NSJ-29</strain>
    </source>
</reference>